<organism evidence="2">
    <name type="scientific">Vitis vinifera</name>
    <name type="common">Grape</name>
    <dbReference type="NCBI Taxonomy" id="29760"/>
    <lineage>
        <taxon>Eukaryota</taxon>
        <taxon>Viridiplantae</taxon>
        <taxon>Streptophyta</taxon>
        <taxon>Embryophyta</taxon>
        <taxon>Tracheophyta</taxon>
        <taxon>Spermatophyta</taxon>
        <taxon>Magnoliopsida</taxon>
        <taxon>eudicotyledons</taxon>
        <taxon>Gunneridae</taxon>
        <taxon>Pentapetalae</taxon>
        <taxon>rosids</taxon>
        <taxon>Vitales</taxon>
        <taxon>Vitaceae</taxon>
        <taxon>Viteae</taxon>
        <taxon>Vitis</taxon>
    </lineage>
</organism>
<accession>A5AXI8</accession>
<dbReference type="PANTHER" id="PTHR33116">
    <property type="entry name" value="REVERSE TRANSCRIPTASE ZINC-BINDING DOMAIN-CONTAINING PROTEIN-RELATED-RELATED"/>
    <property type="match status" value="1"/>
</dbReference>
<dbReference type="EMBL" id="AM439246">
    <property type="protein sequence ID" value="CAN69470.1"/>
    <property type="molecule type" value="Genomic_DNA"/>
</dbReference>
<dbReference type="AlphaFoldDB" id="A5AXI8"/>
<dbReference type="InterPro" id="IPR026960">
    <property type="entry name" value="RVT-Znf"/>
</dbReference>
<feature type="domain" description="Reverse transcriptase zinc-binding" evidence="1">
    <location>
        <begin position="284"/>
        <end position="368"/>
    </location>
</feature>
<dbReference type="Pfam" id="PF13966">
    <property type="entry name" value="zf-RVT"/>
    <property type="match status" value="1"/>
</dbReference>
<sequence>MGEVISNSQHTFVHGRQILDVVLIANEVLDSRLKDNIPDLLLKMDIEKAFDHVNWNFLMEINCNTLAGPFMWFEAISRLKVNLSKTKVIPMGEGIPMETLASVLGCKIGSLPTSYLGLPLGAPYKSTRVWDAMEERFRKKLSLRKRQYLSKGSRLTLLKSTLSSLPTYFLSLFVIPERVICADKKEGGLGIRSLATFNKALHGKWLWRFANENESLWKQIIFRWVAEAWEEDEGGDSWGLRFNRHLNDWEVGEVESLLSKLHPLTIRRGVEDLFRWKENKNGTFFVKSFYSSFSRDTKPPFPARTIWTPWVPIRASFFGWEAAWSRVLTTDRLKRFGWSIPNKCFLCKYKEETTNHLLLFCNKARMLWLLIFSLFGVQWVMHSSVKRNLLGTKQTKVLLENVKAVASEDETNILEEVHISVVVGRGRKGFAKVTFGLQAVDESHPFGPGMAVVGVCAVGSDSIDRSGTSETRWGKGESNCRDWRNVGAVAED</sequence>
<dbReference type="PANTHER" id="PTHR33116:SF78">
    <property type="entry name" value="OS12G0587133 PROTEIN"/>
    <property type="match status" value="1"/>
</dbReference>
<proteinExistence type="predicted"/>
<dbReference type="ExpressionAtlas" id="A5AXI8">
    <property type="expression patterns" value="baseline and differential"/>
</dbReference>
<gene>
    <name evidence="2" type="ORF">VITISV_014371</name>
</gene>
<evidence type="ECO:0000259" key="1">
    <source>
        <dbReference type="Pfam" id="PF13966"/>
    </source>
</evidence>
<reference evidence="2" key="1">
    <citation type="journal article" date="2007" name="PLoS ONE">
        <title>The first genome sequence of an elite grapevine cultivar (Pinot noir Vitis vinifera L.): coping with a highly heterozygous genome.</title>
        <authorList>
            <person name="Velasco R."/>
            <person name="Zharkikh A."/>
            <person name="Troggio M."/>
            <person name="Cartwright D.A."/>
            <person name="Cestaro A."/>
            <person name="Pruss D."/>
            <person name="Pindo M."/>
            <person name="FitzGerald L.M."/>
            <person name="Vezzulli S."/>
            <person name="Reid J."/>
            <person name="Malacarne G."/>
            <person name="Iliev D."/>
            <person name="Coppola G."/>
            <person name="Wardell B."/>
            <person name="Micheletti D."/>
            <person name="Macalma T."/>
            <person name="Facci M."/>
            <person name="Mitchell J.T."/>
            <person name="Perazzolli M."/>
            <person name="Eldredge G."/>
            <person name="Gatto P."/>
            <person name="Oyzerski R."/>
            <person name="Moretto M."/>
            <person name="Gutin N."/>
            <person name="Stefanini M."/>
            <person name="Chen Y."/>
            <person name="Segala C."/>
            <person name="Davenport C."/>
            <person name="Dematte L."/>
            <person name="Mraz A."/>
            <person name="Battilana J."/>
            <person name="Stormo K."/>
            <person name="Costa F."/>
            <person name="Tao Q."/>
            <person name="Si-Ammour A."/>
            <person name="Harkins T."/>
            <person name="Lackey A."/>
            <person name="Perbost C."/>
            <person name="Taillon B."/>
            <person name="Stella A."/>
            <person name="Solovyev V."/>
            <person name="Fawcett J.A."/>
            <person name="Sterck L."/>
            <person name="Vandepoele K."/>
            <person name="Grando S.M."/>
            <person name="Toppo S."/>
            <person name="Moser C."/>
            <person name="Lanchbury J."/>
            <person name="Bogden R."/>
            <person name="Skolnick M."/>
            <person name="Sgaramella V."/>
            <person name="Bhatnagar S.K."/>
            <person name="Fontana P."/>
            <person name="Gutin A."/>
            <person name="Van de Peer Y."/>
            <person name="Salamini F."/>
            <person name="Viola R."/>
        </authorList>
    </citation>
    <scope>NUCLEOTIDE SEQUENCE</scope>
</reference>
<evidence type="ECO:0000313" key="2">
    <source>
        <dbReference type="EMBL" id="CAN69470.1"/>
    </source>
</evidence>
<name>A5AXI8_VITVI</name>
<protein>
    <recommendedName>
        <fullName evidence="1">Reverse transcriptase zinc-binding domain-containing protein</fullName>
    </recommendedName>
</protein>